<sequence>MGLKIFFYDCQVADIWTKKPGNLPGFFVIKISGLNYLNSYHCSLDKIKVVRC</sequence>
<dbReference type="EMBL" id="CP155571">
    <property type="protein sequence ID" value="XFO72538.1"/>
    <property type="molecule type" value="Genomic_DNA"/>
</dbReference>
<gene>
    <name evidence="1" type="ORF">SPACI_025910</name>
</gene>
<proteinExistence type="predicted"/>
<protein>
    <submittedName>
        <fullName evidence="1">Uncharacterized protein</fullName>
    </submittedName>
</protein>
<organism evidence="1 2">
    <name type="scientific">Sporomusa acidovorans (strain ATCC 49682 / DSM 3132 / Mol)</name>
    <dbReference type="NCBI Taxonomy" id="1123286"/>
    <lineage>
        <taxon>Bacteria</taxon>
        <taxon>Bacillati</taxon>
        <taxon>Bacillota</taxon>
        <taxon>Negativicutes</taxon>
        <taxon>Selenomonadales</taxon>
        <taxon>Sporomusaceae</taxon>
        <taxon>Sporomusa</taxon>
    </lineage>
</organism>
<reference evidence="1" key="1">
    <citation type="submission" date="2024-05" db="EMBL/GenBank/DDBJ databases">
        <title>Isolation and characterization of Sporomusa carbonis sp. nov., a carboxydotrophic hydrogenogen in the genus of Sporomusa isolated from a charcoal burning pile.</title>
        <authorList>
            <person name="Boeer T."/>
            <person name="Rosenbaum F."/>
            <person name="Eysell L."/>
            <person name="Mueller V."/>
            <person name="Daniel R."/>
            <person name="Poehlein A."/>
        </authorList>
    </citation>
    <scope>NUCLEOTIDE SEQUENCE [LARGE SCALE GENOMIC DNA]</scope>
    <source>
        <strain evidence="1">DSM 3132</strain>
    </source>
</reference>
<keyword evidence="2" id="KW-1185">Reference proteome</keyword>
<name>A0ABZ3J389_SPOA4</name>
<evidence type="ECO:0000313" key="2">
    <source>
        <dbReference type="Proteomes" id="UP000216052"/>
    </source>
</evidence>
<evidence type="ECO:0000313" key="1">
    <source>
        <dbReference type="EMBL" id="XFO72538.1"/>
    </source>
</evidence>
<dbReference type="Proteomes" id="UP000216052">
    <property type="component" value="Chromosome"/>
</dbReference>
<accession>A0ABZ3J389</accession>